<evidence type="ECO:0000313" key="1">
    <source>
        <dbReference type="EMBL" id="JAH10766.1"/>
    </source>
</evidence>
<organism evidence="1">
    <name type="scientific">Anguilla anguilla</name>
    <name type="common">European freshwater eel</name>
    <name type="synonym">Muraena anguilla</name>
    <dbReference type="NCBI Taxonomy" id="7936"/>
    <lineage>
        <taxon>Eukaryota</taxon>
        <taxon>Metazoa</taxon>
        <taxon>Chordata</taxon>
        <taxon>Craniata</taxon>
        <taxon>Vertebrata</taxon>
        <taxon>Euteleostomi</taxon>
        <taxon>Actinopterygii</taxon>
        <taxon>Neopterygii</taxon>
        <taxon>Teleostei</taxon>
        <taxon>Anguilliformes</taxon>
        <taxon>Anguillidae</taxon>
        <taxon>Anguilla</taxon>
    </lineage>
</organism>
<dbReference type="AlphaFoldDB" id="A0A0E9Q1M5"/>
<name>A0A0E9Q1M5_ANGAN</name>
<reference evidence="1" key="2">
    <citation type="journal article" date="2015" name="Fish Shellfish Immunol.">
        <title>Early steps in the European eel (Anguilla anguilla)-Vibrio vulnificus interaction in the gills: Role of the RtxA13 toxin.</title>
        <authorList>
            <person name="Callol A."/>
            <person name="Pajuelo D."/>
            <person name="Ebbesson L."/>
            <person name="Teles M."/>
            <person name="MacKenzie S."/>
            <person name="Amaro C."/>
        </authorList>
    </citation>
    <scope>NUCLEOTIDE SEQUENCE</scope>
</reference>
<reference evidence="1" key="1">
    <citation type="submission" date="2014-11" db="EMBL/GenBank/DDBJ databases">
        <authorList>
            <person name="Amaro Gonzalez C."/>
        </authorList>
    </citation>
    <scope>NUCLEOTIDE SEQUENCE</scope>
</reference>
<sequence length="44" mass="5097">MYSENVHVFLKCEKLKGSIQSQLIRACATAVEKEKQKEDWKEIG</sequence>
<dbReference type="EMBL" id="GBXM01097811">
    <property type="protein sequence ID" value="JAH10766.1"/>
    <property type="molecule type" value="Transcribed_RNA"/>
</dbReference>
<protein>
    <submittedName>
        <fullName evidence="1">Uncharacterized protein</fullName>
    </submittedName>
</protein>
<proteinExistence type="predicted"/>
<accession>A0A0E9Q1M5</accession>
<dbReference type="EMBL" id="GBXM01098038">
    <property type="protein sequence ID" value="JAH10539.1"/>
    <property type="molecule type" value="Transcribed_RNA"/>
</dbReference>